<dbReference type="Gene3D" id="6.10.140.2220">
    <property type="match status" value="1"/>
</dbReference>
<proteinExistence type="predicted"/>
<evidence type="ECO:0000313" key="8">
    <source>
        <dbReference type="Proteomes" id="UP000053573"/>
    </source>
</evidence>
<dbReference type="Proteomes" id="UP000053573">
    <property type="component" value="Unassembled WGS sequence"/>
</dbReference>
<keyword evidence="3" id="KW-0862">Zinc</keyword>
<feature type="compositionally biased region" description="Basic and acidic residues" evidence="5">
    <location>
        <begin position="202"/>
        <end position="213"/>
    </location>
</feature>
<dbReference type="PROSITE" id="PS50865">
    <property type="entry name" value="ZF_MYND_2"/>
    <property type="match status" value="1"/>
</dbReference>
<evidence type="ECO:0000256" key="4">
    <source>
        <dbReference type="PROSITE-ProRule" id="PRU00134"/>
    </source>
</evidence>
<evidence type="ECO:0000256" key="3">
    <source>
        <dbReference type="ARBA" id="ARBA00022833"/>
    </source>
</evidence>
<evidence type="ECO:0000256" key="1">
    <source>
        <dbReference type="ARBA" id="ARBA00022723"/>
    </source>
</evidence>
<dbReference type="Pfam" id="PF01753">
    <property type="entry name" value="zf-MYND"/>
    <property type="match status" value="1"/>
</dbReference>
<feature type="region of interest" description="Disordered" evidence="5">
    <location>
        <begin position="202"/>
        <end position="223"/>
    </location>
</feature>
<evidence type="ECO:0000256" key="5">
    <source>
        <dbReference type="SAM" id="MobiDB-lite"/>
    </source>
</evidence>
<dbReference type="OrthoDB" id="4182711at2759"/>
<keyword evidence="8" id="KW-1185">Reference proteome</keyword>
<dbReference type="GO" id="GO:0008270">
    <property type="term" value="F:zinc ion binding"/>
    <property type="evidence" value="ECO:0007669"/>
    <property type="project" value="UniProtKB-KW"/>
</dbReference>
<sequence length="223" mass="24690">MDGAQNSIPREQPQALTTQITYQAVCGIPSAPFYPGDIYTFKVTVDCPLALCKLPIGKAVDHSAENQFLQSVISVYNQEIFSARQWMCQICGKPARALYHGMVPFLNSELGPSSDFQPSVWDSVVPICSAAGECDFKAEEVAKETFRDALPKVVICCEYGCESCGIVENVKRCAGCRRIWYCSKACQSSAWPKHKKACRQAQKERADTKEKKQPYHASGFVSV</sequence>
<dbReference type="InterPro" id="IPR002893">
    <property type="entry name" value="Znf_MYND"/>
</dbReference>
<feature type="domain" description="MYND-type" evidence="6">
    <location>
        <begin position="161"/>
        <end position="198"/>
    </location>
</feature>
<name>A0A0H1BMN8_9EURO</name>
<comment type="caution">
    <text evidence="7">The sequence shown here is derived from an EMBL/GenBank/DDBJ whole genome shotgun (WGS) entry which is preliminary data.</text>
</comment>
<dbReference type="EMBL" id="LDEV01000968">
    <property type="protein sequence ID" value="KLJ12373.1"/>
    <property type="molecule type" value="Genomic_DNA"/>
</dbReference>
<evidence type="ECO:0000256" key="2">
    <source>
        <dbReference type="ARBA" id="ARBA00022771"/>
    </source>
</evidence>
<organism evidence="7 8">
    <name type="scientific">Blastomyces silverae</name>
    <dbReference type="NCBI Taxonomy" id="2060906"/>
    <lineage>
        <taxon>Eukaryota</taxon>
        <taxon>Fungi</taxon>
        <taxon>Dikarya</taxon>
        <taxon>Ascomycota</taxon>
        <taxon>Pezizomycotina</taxon>
        <taxon>Eurotiomycetes</taxon>
        <taxon>Eurotiomycetidae</taxon>
        <taxon>Onygenales</taxon>
        <taxon>Ajellomycetaceae</taxon>
        <taxon>Blastomyces</taxon>
    </lineage>
</organism>
<keyword evidence="1" id="KW-0479">Metal-binding</keyword>
<reference evidence="8" key="1">
    <citation type="journal article" date="2015" name="PLoS Genet.">
        <title>The dynamic genome and transcriptome of the human fungal pathogen Blastomyces and close relative Emmonsia.</title>
        <authorList>
            <person name="Munoz J.F."/>
            <person name="Gauthier G.M."/>
            <person name="Desjardins C.A."/>
            <person name="Gallo J.E."/>
            <person name="Holder J."/>
            <person name="Sullivan T.D."/>
            <person name="Marty A.J."/>
            <person name="Carmen J.C."/>
            <person name="Chen Z."/>
            <person name="Ding L."/>
            <person name="Gujja S."/>
            <person name="Magrini V."/>
            <person name="Misas E."/>
            <person name="Mitreva M."/>
            <person name="Priest M."/>
            <person name="Saif S."/>
            <person name="Whiston E.A."/>
            <person name="Young S."/>
            <person name="Zeng Q."/>
            <person name="Goldman W.E."/>
            <person name="Mardis E.R."/>
            <person name="Taylor J.W."/>
            <person name="McEwen J.G."/>
            <person name="Clay O.K."/>
            <person name="Klein B.S."/>
            <person name="Cuomo C.A."/>
        </authorList>
    </citation>
    <scope>NUCLEOTIDE SEQUENCE [LARGE SCALE GENOMIC DNA]</scope>
    <source>
        <strain evidence="8">UAMH 139</strain>
    </source>
</reference>
<keyword evidence="2 4" id="KW-0863">Zinc-finger</keyword>
<dbReference type="STRING" id="2060906.A0A0H1BMN8"/>
<protein>
    <recommendedName>
        <fullName evidence="6">MYND-type domain-containing protein</fullName>
    </recommendedName>
</protein>
<evidence type="ECO:0000259" key="6">
    <source>
        <dbReference type="PROSITE" id="PS50865"/>
    </source>
</evidence>
<dbReference type="SUPFAM" id="SSF144232">
    <property type="entry name" value="HIT/MYND zinc finger-like"/>
    <property type="match status" value="1"/>
</dbReference>
<dbReference type="AlphaFoldDB" id="A0A0H1BMN8"/>
<gene>
    <name evidence="7" type="ORF">EMPG_09538</name>
</gene>
<accession>A0A0H1BMN8</accession>
<evidence type="ECO:0000313" key="7">
    <source>
        <dbReference type="EMBL" id="KLJ12373.1"/>
    </source>
</evidence>